<sequence length="79" mass="8510">MAMNMFTEPHEHRSETGPLVTQLIKSISGVSVAVLATFNVIANNWFDFTPSNKMDLSVAVLGAIVGALAYRAGRNSSKK</sequence>
<protein>
    <submittedName>
        <fullName evidence="2">Uncharacterized protein</fullName>
    </submittedName>
</protein>
<name>A0AAF0KCQ9_9HYPH</name>
<feature type="transmembrane region" description="Helical" evidence="1">
    <location>
        <begin position="54"/>
        <end position="73"/>
    </location>
</feature>
<keyword evidence="1" id="KW-0472">Membrane</keyword>
<gene>
    <name evidence="2" type="ORF">CFBP5477_009525</name>
</gene>
<reference evidence="2" key="1">
    <citation type="submission" date="2023-05" db="EMBL/GenBank/DDBJ databases">
        <title>Complete genome sequence of Agrobacterium larrymoorei CFBP5477.</title>
        <authorList>
            <person name="Yen H.-C."/>
            <person name="Chou L."/>
            <person name="Lin Y.-C."/>
            <person name="Lai E.-M."/>
            <person name="Kuo C.-H."/>
        </authorList>
    </citation>
    <scope>NUCLEOTIDE SEQUENCE</scope>
    <source>
        <strain evidence="2">CFBP5477</strain>
    </source>
</reference>
<dbReference type="AlphaFoldDB" id="A0AAF0KCQ9"/>
<dbReference type="EMBL" id="CP124733">
    <property type="protein sequence ID" value="WHA40078.1"/>
    <property type="molecule type" value="Genomic_DNA"/>
</dbReference>
<keyword evidence="1" id="KW-1133">Transmembrane helix</keyword>
<proteinExistence type="predicted"/>
<dbReference type="Proteomes" id="UP000298664">
    <property type="component" value="Chromosome Circular"/>
</dbReference>
<evidence type="ECO:0000256" key="1">
    <source>
        <dbReference type="SAM" id="Phobius"/>
    </source>
</evidence>
<organism evidence="2 3">
    <name type="scientific">Agrobacterium larrymoorei</name>
    <dbReference type="NCBI Taxonomy" id="160699"/>
    <lineage>
        <taxon>Bacteria</taxon>
        <taxon>Pseudomonadati</taxon>
        <taxon>Pseudomonadota</taxon>
        <taxon>Alphaproteobacteria</taxon>
        <taxon>Hyphomicrobiales</taxon>
        <taxon>Rhizobiaceae</taxon>
        <taxon>Rhizobium/Agrobacterium group</taxon>
        <taxon>Agrobacterium</taxon>
    </lineage>
</organism>
<evidence type="ECO:0000313" key="3">
    <source>
        <dbReference type="Proteomes" id="UP000298664"/>
    </source>
</evidence>
<feature type="transmembrane region" description="Helical" evidence="1">
    <location>
        <begin position="23"/>
        <end position="42"/>
    </location>
</feature>
<keyword evidence="1" id="KW-0812">Transmembrane</keyword>
<dbReference type="RefSeq" id="WP_137394555.1">
    <property type="nucleotide sequence ID" value="NZ_CP124733.1"/>
</dbReference>
<evidence type="ECO:0000313" key="2">
    <source>
        <dbReference type="EMBL" id="WHA40078.1"/>
    </source>
</evidence>
<accession>A0AAF0KCQ9</accession>